<protein>
    <submittedName>
        <fullName evidence="2">Uncharacterized protein</fullName>
    </submittedName>
</protein>
<proteinExistence type="predicted"/>
<comment type="caution">
    <text evidence="2">The sequence shown here is derived from an EMBL/GenBank/DDBJ whole genome shotgun (WGS) entry which is preliminary data.</text>
</comment>
<evidence type="ECO:0000313" key="2">
    <source>
        <dbReference type="EMBL" id="KAF7412503.1"/>
    </source>
</evidence>
<accession>A0A834NLP7</accession>
<sequence>MLSNTYDDDDDDDEDNDDNIEDYAEILARVCRCFSRSYDQNHWREVRPRFSQRTPLLEYIGPRISAPHHSIRMSVHRFAVRYKNEEKTEGGGGGGGGGEREAEEEVEEVEEEEEEEEEEEGKWARVLRRGGQEKDEEEKRAALPDSAPCHPPFVSSAVPVGVHRDENMLPRLRSPHTEYTRILITFEIPFVAGQRAAYTTVFRRY</sequence>
<reference evidence="2" key="1">
    <citation type="journal article" date="2020" name="G3 (Bethesda)">
        <title>High-Quality Assemblies for Three Invasive Social Wasps from the &lt;i&gt;Vespula&lt;/i&gt; Genus.</title>
        <authorList>
            <person name="Harrop T.W.R."/>
            <person name="Guhlin J."/>
            <person name="McLaughlin G.M."/>
            <person name="Permina E."/>
            <person name="Stockwell P."/>
            <person name="Gilligan J."/>
            <person name="Le Lec M.F."/>
            <person name="Gruber M.A.M."/>
            <person name="Quinn O."/>
            <person name="Lovegrove M."/>
            <person name="Duncan E.J."/>
            <person name="Remnant E.J."/>
            <person name="Van Eeckhoven J."/>
            <person name="Graham B."/>
            <person name="Knapp R.A."/>
            <person name="Langford K.W."/>
            <person name="Kronenberg Z."/>
            <person name="Press M.O."/>
            <person name="Eacker S.M."/>
            <person name="Wilson-Rankin E.E."/>
            <person name="Purcell J."/>
            <person name="Lester P.J."/>
            <person name="Dearden P.K."/>
        </authorList>
    </citation>
    <scope>NUCLEOTIDE SEQUENCE</scope>
    <source>
        <strain evidence="2">Marl-1</strain>
    </source>
</reference>
<feature type="region of interest" description="Disordered" evidence="1">
    <location>
        <begin position="84"/>
        <end position="158"/>
    </location>
</feature>
<keyword evidence="3" id="KW-1185">Reference proteome</keyword>
<feature type="compositionally biased region" description="Basic and acidic residues" evidence="1">
    <location>
        <begin position="130"/>
        <end position="142"/>
    </location>
</feature>
<organism evidence="2 3">
    <name type="scientific">Vespula vulgaris</name>
    <name type="common">Yellow jacket</name>
    <name type="synonym">Wasp</name>
    <dbReference type="NCBI Taxonomy" id="7454"/>
    <lineage>
        <taxon>Eukaryota</taxon>
        <taxon>Metazoa</taxon>
        <taxon>Ecdysozoa</taxon>
        <taxon>Arthropoda</taxon>
        <taxon>Hexapoda</taxon>
        <taxon>Insecta</taxon>
        <taxon>Pterygota</taxon>
        <taxon>Neoptera</taxon>
        <taxon>Endopterygota</taxon>
        <taxon>Hymenoptera</taxon>
        <taxon>Apocrita</taxon>
        <taxon>Aculeata</taxon>
        <taxon>Vespoidea</taxon>
        <taxon>Vespidae</taxon>
        <taxon>Vespinae</taxon>
        <taxon>Vespula</taxon>
    </lineage>
</organism>
<evidence type="ECO:0000256" key="1">
    <source>
        <dbReference type="SAM" id="MobiDB-lite"/>
    </source>
</evidence>
<name>A0A834NLP7_VESVU</name>
<evidence type="ECO:0000313" key="3">
    <source>
        <dbReference type="Proteomes" id="UP000614350"/>
    </source>
</evidence>
<feature type="compositionally biased region" description="Acidic residues" evidence="1">
    <location>
        <begin position="101"/>
        <end position="120"/>
    </location>
</feature>
<dbReference type="EMBL" id="JACSEA010000001">
    <property type="protein sequence ID" value="KAF7412503.1"/>
    <property type="molecule type" value="Genomic_DNA"/>
</dbReference>
<gene>
    <name evidence="2" type="ORF">HZH66_001399</name>
</gene>
<dbReference type="AlphaFoldDB" id="A0A834NLP7"/>
<dbReference type="Proteomes" id="UP000614350">
    <property type="component" value="Unassembled WGS sequence"/>
</dbReference>